<dbReference type="InterPro" id="IPR019734">
    <property type="entry name" value="TPR_rpt"/>
</dbReference>
<keyword evidence="1" id="KW-0802">TPR repeat</keyword>
<name>A0ABT3BL62_9RHOB</name>
<gene>
    <name evidence="2" type="ORF">MUB52_22960</name>
</gene>
<dbReference type="PROSITE" id="PS50005">
    <property type="entry name" value="TPR"/>
    <property type="match status" value="1"/>
</dbReference>
<evidence type="ECO:0000313" key="3">
    <source>
        <dbReference type="Proteomes" id="UP001208690"/>
    </source>
</evidence>
<dbReference type="PANTHER" id="PTHR45588:SF1">
    <property type="entry name" value="WW DOMAIN-CONTAINING PROTEIN"/>
    <property type="match status" value="1"/>
</dbReference>
<evidence type="ECO:0000256" key="1">
    <source>
        <dbReference type="PROSITE-ProRule" id="PRU00339"/>
    </source>
</evidence>
<protein>
    <recommendedName>
        <fullName evidence="4">TPR domain protein</fullName>
    </recommendedName>
</protein>
<organism evidence="2 3">
    <name type="scientific">Roseobacter sinensis</name>
    <dbReference type="NCBI Taxonomy" id="2931391"/>
    <lineage>
        <taxon>Bacteria</taxon>
        <taxon>Pseudomonadati</taxon>
        <taxon>Pseudomonadota</taxon>
        <taxon>Alphaproteobacteria</taxon>
        <taxon>Rhodobacterales</taxon>
        <taxon>Roseobacteraceae</taxon>
        <taxon>Roseobacter</taxon>
    </lineage>
</organism>
<dbReference type="SUPFAM" id="SSF48452">
    <property type="entry name" value="TPR-like"/>
    <property type="match status" value="2"/>
</dbReference>
<accession>A0ABT3BL62</accession>
<keyword evidence="3" id="KW-1185">Reference proteome</keyword>
<reference evidence="2 3" key="1">
    <citation type="submission" date="2022-04" db="EMBL/GenBank/DDBJ databases">
        <title>Roseobacter sp. WL0113 is a bacterium isolated from neritic sediment.</title>
        <authorList>
            <person name="Wang L."/>
            <person name="He W."/>
            <person name="Zhang D.-F."/>
        </authorList>
    </citation>
    <scope>NUCLEOTIDE SEQUENCE [LARGE SCALE GENOMIC DNA]</scope>
    <source>
        <strain evidence="2 3">WL0113</strain>
    </source>
</reference>
<evidence type="ECO:0008006" key="4">
    <source>
        <dbReference type="Google" id="ProtNLM"/>
    </source>
</evidence>
<dbReference type="InterPro" id="IPR011990">
    <property type="entry name" value="TPR-like_helical_dom_sf"/>
</dbReference>
<dbReference type="Proteomes" id="UP001208690">
    <property type="component" value="Unassembled WGS sequence"/>
</dbReference>
<dbReference type="PANTHER" id="PTHR45588">
    <property type="entry name" value="TPR DOMAIN-CONTAINING PROTEIN"/>
    <property type="match status" value="1"/>
</dbReference>
<dbReference type="RefSeq" id="WP_263846506.1">
    <property type="nucleotide sequence ID" value="NZ_JALIEB010000037.1"/>
</dbReference>
<dbReference type="Gene3D" id="1.25.40.10">
    <property type="entry name" value="Tetratricopeptide repeat domain"/>
    <property type="match status" value="2"/>
</dbReference>
<feature type="repeat" description="TPR" evidence="1">
    <location>
        <begin position="20"/>
        <end position="53"/>
    </location>
</feature>
<dbReference type="EMBL" id="JALIEB010000037">
    <property type="protein sequence ID" value="MCV3274301.1"/>
    <property type="molecule type" value="Genomic_DNA"/>
</dbReference>
<evidence type="ECO:0000313" key="2">
    <source>
        <dbReference type="EMBL" id="MCV3274301.1"/>
    </source>
</evidence>
<sequence length="547" mass="60815">MDGFDLGSYARAVTTSSADAQAQVNAGMVWLFGYNHEAAAHCFQKAIEADPGCGFAQWGIAYAVGPNYNKPWEFFTADERVTTLQQAHAALAEAKRLAPSLDPVEAALIAALADRFPDDPEIEDFAPWNDAFSDAMRRVYADHPRDLDVICLFAEALMNRTPWLLWDLPSGQPAEGASTLEAQAALETAFDTIPGAWDHPGLLHMYIHLMEMSPFPEKALRHGDRLVDLVPDSGHLVHMATHIDVLCGDYQNVIWRNRRAAEVDRKYEAVAGAQNFYTVYRIHNVHFEAYGGMFLGQPEVALAASDRLIEMLPDAVVRYLPDLFESFWGKKVHVMVRFGMWQEILEETLPEDAELYSYTICAMRQARVIAFANLGQIEAARAERALADAALRAVQETRMVFNNFASDVLAVGEAMMEGELAFKSGDTEAGIAHLRRSVALDDALLYDEPWGWMQPTRHALGALLMELREFDEAEAVYRADLGLDETLARACQHPRNVWSLHGLHECLVQRGALAEARHIKLQLDPALARATVPIRASCFCRSTATAA</sequence>
<comment type="caution">
    <text evidence="2">The sequence shown here is derived from an EMBL/GenBank/DDBJ whole genome shotgun (WGS) entry which is preliminary data.</text>
</comment>
<proteinExistence type="predicted"/>